<dbReference type="EMBL" id="KL197712">
    <property type="protein sequence ID" value="KDQ61977.1"/>
    <property type="molecule type" value="Genomic_DNA"/>
</dbReference>
<sequence>MSSPLNYDIWLHIANLSNEYDLPRLVQVCRNLYDFITPEIYTSVTGLRTPYAVISFCKSALSNPPQRSHRLSNLAIDFDDFIDDPASCAVLAINLASLLRQAAQLESLSISCVEELLCAEPQLAKALAEAPKLRQLYLQGKHPQVGTLACRTVERMQNLRVITLDFRIEREEGVWRAGFFQRSTPLPRLAVVLLPFKTSLRVLNIKGSGPPPLSKWSVRFQRSWTALRELTITSMRTADAPFLAEAFPNLRYLYATTSTPLINVTTTPGTGTTWSSGTLDTFEGNYSCFVFIPLWCPIRRLDLATQETHGLRQHSLHDAYLLYVLEKSCPSVVSIRVKLGRPKEFYIELSRRLSNVRYLRLVLDEGSGVEGSLDFLVRVSSLAFEGLI</sequence>
<dbReference type="InterPro" id="IPR032675">
    <property type="entry name" value="LRR_dom_sf"/>
</dbReference>
<dbReference type="InParanoid" id="A0A067QER5"/>
<dbReference type="SUPFAM" id="SSF52047">
    <property type="entry name" value="RNI-like"/>
    <property type="match status" value="1"/>
</dbReference>
<evidence type="ECO:0008006" key="3">
    <source>
        <dbReference type="Google" id="ProtNLM"/>
    </source>
</evidence>
<protein>
    <recommendedName>
        <fullName evidence="3">F-box domain-containing protein</fullName>
    </recommendedName>
</protein>
<dbReference type="Proteomes" id="UP000027265">
    <property type="component" value="Unassembled WGS sequence"/>
</dbReference>
<evidence type="ECO:0000313" key="2">
    <source>
        <dbReference type="Proteomes" id="UP000027265"/>
    </source>
</evidence>
<name>A0A067QER5_9AGAM</name>
<reference evidence="2" key="1">
    <citation type="journal article" date="2014" name="Proc. Natl. Acad. Sci. U.S.A.">
        <title>Extensive sampling of basidiomycete genomes demonstrates inadequacy of the white-rot/brown-rot paradigm for wood decay fungi.</title>
        <authorList>
            <person name="Riley R."/>
            <person name="Salamov A.A."/>
            <person name="Brown D.W."/>
            <person name="Nagy L.G."/>
            <person name="Floudas D."/>
            <person name="Held B.W."/>
            <person name="Levasseur A."/>
            <person name="Lombard V."/>
            <person name="Morin E."/>
            <person name="Otillar R."/>
            <person name="Lindquist E.A."/>
            <person name="Sun H."/>
            <person name="LaButti K.M."/>
            <person name="Schmutz J."/>
            <person name="Jabbour D."/>
            <person name="Luo H."/>
            <person name="Baker S.E."/>
            <person name="Pisabarro A.G."/>
            <person name="Walton J.D."/>
            <person name="Blanchette R.A."/>
            <person name="Henrissat B."/>
            <person name="Martin F."/>
            <person name="Cullen D."/>
            <person name="Hibbett D.S."/>
            <person name="Grigoriev I.V."/>
        </authorList>
    </citation>
    <scope>NUCLEOTIDE SEQUENCE [LARGE SCALE GENOMIC DNA]</scope>
    <source>
        <strain evidence="2">MUCL 33604</strain>
    </source>
</reference>
<dbReference type="STRING" id="933084.A0A067QER5"/>
<proteinExistence type="predicted"/>
<keyword evidence="2" id="KW-1185">Reference proteome</keyword>
<evidence type="ECO:0000313" key="1">
    <source>
        <dbReference type="EMBL" id="KDQ61977.1"/>
    </source>
</evidence>
<organism evidence="1 2">
    <name type="scientific">Jaapia argillacea MUCL 33604</name>
    <dbReference type="NCBI Taxonomy" id="933084"/>
    <lineage>
        <taxon>Eukaryota</taxon>
        <taxon>Fungi</taxon>
        <taxon>Dikarya</taxon>
        <taxon>Basidiomycota</taxon>
        <taxon>Agaricomycotina</taxon>
        <taxon>Agaricomycetes</taxon>
        <taxon>Agaricomycetidae</taxon>
        <taxon>Jaapiales</taxon>
        <taxon>Jaapiaceae</taxon>
        <taxon>Jaapia</taxon>
    </lineage>
</organism>
<gene>
    <name evidence="1" type="ORF">JAAARDRAFT_76827</name>
</gene>
<dbReference type="Gene3D" id="3.80.10.10">
    <property type="entry name" value="Ribonuclease Inhibitor"/>
    <property type="match status" value="1"/>
</dbReference>
<dbReference type="AlphaFoldDB" id="A0A067QER5"/>
<accession>A0A067QER5</accession>
<dbReference type="HOGENOM" id="CLU_711866_0_0_1"/>